<name>A0ACB6RE63_9PLEO</name>
<dbReference type="Proteomes" id="UP000799755">
    <property type="component" value="Unassembled WGS sequence"/>
</dbReference>
<reference evidence="1" key="1">
    <citation type="journal article" date="2020" name="Stud. Mycol.">
        <title>101 Dothideomycetes genomes: a test case for predicting lifestyles and emergence of pathogens.</title>
        <authorList>
            <person name="Haridas S."/>
            <person name="Albert R."/>
            <person name="Binder M."/>
            <person name="Bloem J."/>
            <person name="Labutti K."/>
            <person name="Salamov A."/>
            <person name="Andreopoulos B."/>
            <person name="Baker S."/>
            <person name="Barry K."/>
            <person name="Bills G."/>
            <person name="Bluhm B."/>
            <person name="Cannon C."/>
            <person name="Castanera R."/>
            <person name="Culley D."/>
            <person name="Daum C."/>
            <person name="Ezra D."/>
            <person name="Gonzalez J."/>
            <person name="Henrissat B."/>
            <person name="Kuo A."/>
            <person name="Liang C."/>
            <person name="Lipzen A."/>
            <person name="Lutzoni F."/>
            <person name="Magnuson J."/>
            <person name="Mondo S."/>
            <person name="Nolan M."/>
            <person name="Ohm R."/>
            <person name="Pangilinan J."/>
            <person name="Park H.-J."/>
            <person name="Ramirez L."/>
            <person name="Alfaro M."/>
            <person name="Sun H."/>
            <person name="Tritt A."/>
            <person name="Yoshinaga Y."/>
            <person name="Zwiers L.-H."/>
            <person name="Turgeon B."/>
            <person name="Goodwin S."/>
            <person name="Spatafora J."/>
            <person name="Crous P."/>
            <person name="Grigoriev I."/>
        </authorList>
    </citation>
    <scope>NUCLEOTIDE SEQUENCE</scope>
    <source>
        <strain evidence="1">ATCC 200398</strain>
    </source>
</reference>
<evidence type="ECO:0000313" key="2">
    <source>
        <dbReference type="Proteomes" id="UP000799755"/>
    </source>
</evidence>
<dbReference type="EMBL" id="MU003494">
    <property type="protein sequence ID" value="KAF2476766.1"/>
    <property type="molecule type" value="Genomic_DNA"/>
</dbReference>
<proteinExistence type="predicted"/>
<accession>A0ACB6RE63</accession>
<sequence length="150" mass="16465">MCNGFSTRTSQGGSIAVLRPTEHHTEPERTSSDQEWHLLFSNDDENLHRSGTQVQLRGWRGKQRSSIGGYWVVIHHDGDLSASLQGPPNRLLSDPLFSFLLDENSFSVTQLPQRLDLSVGDAGIIGRRVSVMTSSAKGPLAIAEGIIGWN</sequence>
<gene>
    <name evidence="1" type="ORF">BDR25DRAFT_322115</name>
</gene>
<organism evidence="1 2">
    <name type="scientific">Lindgomyces ingoldianus</name>
    <dbReference type="NCBI Taxonomy" id="673940"/>
    <lineage>
        <taxon>Eukaryota</taxon>
        <taxon>Fungi</taxon>
        <taxon>Dikarya</taxon>
        <taxon>Ascomycota</taxon>
        <taxon>Pezizomycotina</taxon>
        <taxon>Dothideomycetes</taxon>
        <taxon>Pleosporomycetidae</taxon>
        <taxon>Pleosporales</taxon>
        <taxon>Lindgomycetaceae</taxon>
        <taxon>Lindgomyces</taxon>
    </lineage>
</organism>
<keyword evidence="2" id="KW-1185">Reference proteome</keyword>
<evidence type="ECO:0000313" key="1">
    <source>
        <dbReference type="EMBL" id="KAF2476766.1"/>
    </source>
</evidence>
<protein>
    <submittedName>
        <fullName evidence="1">Uncharacterized protein</fullName>
    </submittedName>
</protein>
<comment type="caution">
    <text evidence="1">The sequence shown here is derived from an EMBL/GenBank/DDBJ whole genome shotgun (WGS) entry which is preliminary data.</text>
</comment>